<reference evidence="1" key="1">
    <citation type="submission" date="2021-06" db="EMBL/GenBank/DDBJ databases">
        <authorList>
            <person name="Kallberg Y."/>
            <person name="Tangrot J."/>
            <person name="Rosling A."/>
        </authorList>
    </citation>
    <scope>NUCLEOTIDE SEQUENCE</scope>
    <source>
        <strain evidence="1">CL356</strain>
    </source>
</reference>
<comment type="caution">
    <text evidence="1">The sequence shown here is derived from an EMBL/GenBank/DDBJ whole genome shotgun (WGS) entry which is preliminary data.</text>
</comment>
<gene>
    <name evidence="1" type="ORF">ACOLOM_LOCUS6869</name>
</gene>
<keyword evidence="2" id="KW-1185">Reference proteome</keyword>
<name>A0ACA9MQ21_9GLOM</name>
<evidence type="ECO:0000313" key="2">
    <source>
        <dbReference type="Proteomes" id="UP000789525"/>
    </source>
</evidence>
<proteinExistence type="predicted"/>
<accession>A0ACA9MQ21</accession>
<dbReference type="Proteomes" id="UP000789525">
    <property type="component" value="Unassembled WGS sequence"/>
</dbReference>
<sequence>WETEEWLQVHAKPLAESGGVKAKGERQDSDAPEKQTGDDEDAMEE</sequence>
<evidence type="ECO:0000313" key="1">
    <source>
        <dbReference type="EMBL" id="CAG8606526.1"/>
    </source>
</evidence>
<organism evidence="1 2">
    <name type="scientific">Acaulospora colombiana</name>
    <dbReference type="NCBI Taxonomy" id="27376"/>
    <lineage>
        <taxon>Eukaryota</taxon>
        <taxon>Fungi</taxon>
        <taxon>Fungi incertae sedis</taxon>
        <taxon>Mucoromycota</taxon>
        <taxon>Glomeromycotina</taxon>
        <taxon>Glomeromycetes</taxon>
        <taxon>Diversisporales</taxon>
        <taxon>Acaulosporaceae</taxon>
        <taxon>Acaulospora</taxon>
    </lineage>
</organism>
<dbReference type="EMBL" id="CAJVPT010014694">
    <property type="protein sequence ID" value="CAG8606526.1"/>
    <property type="molecule type" value="Genomic_DNA"/>
</dbReference>
<feature type="non-terminal residue" evidence="1">
    <location>
        <position position="1"/>
    </location>
</feature>
<protein>
    <submittedName>
        <fullName evidence="1">14945_t:CDS:1</fullName>
    </submittedName>
</protein>